<dbReference type="SUPFAM" id="SSF56672">
    <property type="entry name" value="DNA/RNA polymerases"/>
    <property type="match status" value="1"/>
</dbReference>
<comment type="caution">
    <text evidence="6">The sequence shown here is derived from an EMBL/GenBank/DDBJ whole genome shotgun (WGS) entry which is preliminary data.</text>
</comment>
<dbReference type="GO" id="GO:0042276">
    <property type="term" value="P:error-prone translesion synthesis"/>
    <property type="evidence" value="ECO:0007669"/>
    <property type="project" value="TreeGrafter"/>
</dbReference>
<keyword evidence="3" id="KW-0234">DNA repair</keyword>
<dbReference type="PROSITE" id="PS50173">
    <property type="entry name" value="UMUC"/>
    <property type="match status" value="1"/>
</dbReference>
<dbReference type="Gene3D" id="1.10.150.20">
    <property type="entry name" value="5' to 3' exonuclease, C-terminal subdomain"/>
    <property type="match status" value="1"/>
</dbReference>
<dbReference type="GO" id="GO:0003887">
    <property type="term" value="F:DNA-directed DNA polymerase activity"/>
    <property type="evidence" value="ECO:0007669"/>
    <property type="project" value="TreeGrafter"/>
</dbReference>
<dbReference type="GO" id="GO:0005829">
    <property type="term" value="C:cytosol"/>
    <property type="evidence" value="ECO:0007669"/>
    <property type="project" value="TreeGrafter"/>
</dbReference>
<dbReference type="Pfam" id="PF00817">
    <property type="entry name" value="IMS"/>
    <property type="match status" value="1"/>
</dbReference>
<dbReference type="InterPro" id="IPR050116">
    <property type="entry name" value="DNA_polymerase-Y"/>
</dbReference>
<reference evidence="6" key="1">
    <citation type="journal article" date="2015" name="Nature">
        <title>Complex archaea that bridge the gap between prokaryotes and eukaryotes.</title>
        <authorList>
            <person name="Spang A."/>
            <person name="Saw J.H."/>
            <person name="Jorgensen S.L."/>
            <person name="Zaremba-Niedzwiedzka K."/>
            <person name="Martijn J."/>
            <person name="Lind A.E."/>
            <person name="van Eijk R."/>
            <person name="Schleper C."/>
            <person name="Guy L."/>
            <person name="Ettema T.J."/>
        </authorList>
    </citation>
    <scope>NUCLEOTIDE SEQUENCE</scope>
</reference>
<accession>A0A0F9MNE0</accession>
<dbReference type="PANTHER" id="PTHR11076:SF34">
    <property type="entry name" value="PROTEIN UMUC"/>
    <property type="match status" value="1"/>
</dbReference>
<keyword evidence="1" id="KW-0227">DNA damage</keyword>
<evidence type="ECO:0000259" key="5">
    <source>
        <dbReference type="PROSITE" id="PS50173"/>
    </source>
</evidence>
<dbReference type="InterPro" id="IPR043128">
    <property type="entry name" value="Rev_trsase/Diguanyl_cyclase"/>
</dbReference>
<dbReference type="Pfam" id="PF13438">
    <property type="entry name" value="DUF4113"/>
    <property type="match status" value="1"/>
</dbReference>
<dbReference type="EMBL" id="LAZR01004410">
    <property type="protein sequence ID" value="KKN08855.1"/>
    <property type="molecule type" value="Genomic_DNA"/>
</dbReference>
<feature type="domain" description="UmuC" evidence="5">
    <location>
        <begin position="18"/>
        <end position="202"/>
    </location>
</feature>
<dbReference type="GO" id="GO:0009432">
    <property type="term" value="P:SOS response"/>
    <property type="evidence" value="ECO:0007669"/>
    <property type="project" value="UniProtKB-KW"/>
</dbReference>
<dbReference type="InterPro" id="IPR025188">
    <property type="entry name" value="DUF4113"/>
</dbReference>
<evidence type="ECO:0000256" key="2">
    <source>
        <dbReference type="ARBA" id="ARBA00023199"/>
    </source>
</evidence>
<protein>
    <recommendedName>
        <fullName evidence="5">UmuC domain-containing protein</fullName>
    </recommendedName>
</protein>
<gene>
    <name evidence="6" type="ORF">LCGC14_1052460</name>
</gene>
<dbReference type="GO" id="GO:0006281">
    <property type="term" value="P:DNA repair"/>
    <property type="evidence" value="ECO:0007669"/>
    <property type="project" value="UniProtKB-KW"/>
</dbReference>
<sequence length="435" mass="48514">MGRCNLEPSSTSVSNEVIALVDGHSFYVSCHRLFTPSLVGKPVCVLSNGDSAVVARSDEAKQLGVKMGHPAYELRELQRREGLVLISSNYPLYQDIHRRMMSAISEKVVAMSPYSVDEAFCLLTGMQGDWTQIGLEIQRHVMKLVGIPTGVGISRNRTTAKLANWASKQWKRSTGSVVAVMDRARLNGMLHHAPVEEVWGVGRKYAEHLQGYGITTAKQLASADLKFIRRRHGVTLERTARELNWEYCLGHEDSVSEPKQTMACTRTFPDKLTDPSSISRYICSFASNLGRKLRRDRLLCADLKVFLRPARGCLMTPQGKSATIRLLLPTNDTRDLIRASTAALEQCLYEGGTWIGAGAIVLRTVREDFFVPDLFAPQANPRSNDLMRAIDRINTLSGAGTIRFAGEHKSLGDMLRRNYPSRRFTTSWNDLPEAD</sequence>
<dbReference type="Pfam" id="PF11799">
    <property type="entry name" value="IMS_C"/>
    <property type="match status" value="1"/>
</dbReference>
<dbReference type="Gene3D" id="3.40.1170.60">
    <property type="match status" value="1"/>
</dbReference>
<organism evidence="6">
    <name type="scientific">marine sediment metagenome</name>
    <dbReference type="NCBI Taxonomy" id="412755"/>
    <lineage>
        <taxon>unclassified sequences</taxon>
        <taxon>metagenomes</taxon>
        <taxon>ecological metagenomes</taxon>
    </lineage>
</organism>
<evidence type="ECO:0000313" key="6">
    <source>
        <dbReference type="EMBL" id="KKN08855.1"/>
    </source>
</evidence>
<dbReference type="InterPro" id="IPR043502">
    <property type="entry name" value="DNA/RNA_pol_sf"/>
</dbReference>
<dbReference type="Gene3D" id="3.30.70.270">
    <property type="match status" value="1"/>
</dbReference>
<evidence type="ECO:0000256" key="1">
    <source>
        <dbReference type="ARBA" id="ARBA00022763"/>
    </source>
</evidence>
<name>A0A0F9MNE0_9ZZZZ</name>
<dbReference type="PANTHER" id="PTHR11076">
    <property type="entry name" value="DNA REPAIR POLYMERASE UMUC / TRANSFERASE FAMILY MEMBER"/>
    <property type="match status" value="1"/>
</dbReference>
<dbReference type="InterPro" id="IPR017961">
    <property type="entry name" value="DNA_pol_Y-fam_little_finger"/>
</dbReference>
<dbReference type="GO" id="GO:0003684">
    <property type="term" value="F:damaged DNA binding"/>
    <property type="evidence" value="ECO:0007669"/>
    <property type="project" value="InterPro"/>
</dbReference>
<dbReference type="CDD" id="cd01700">
    <property type="entry name" value="PolY_Pol_V_umuC"/>
    <property type="match status" value="1"/>
</dbReference>
<proteinExistence type="predicted"/>
<evidence type="ECO:0000256" key="3">
    <source>
        <dbReference type="ARBA" id="ARBA00023204"/>
    </source>
</evidence>
<dbReference type="AlphaFoldDB" id="A0A0F9MNE0"/>
<dbReference type="InterPro" id="IPR001126">
    <property type="entry name" value="UmuC"/>
</dbReference>
<keyword evidence="2" id="KW-0741">SOS mutagenesis</keyword>
<keyword evidence="4" id="KW-0742">SOS response</keyword>
<evidence type="ECO:0000256" key="4">
    <source>
        <dbReference type="ARBA" id="ARBA00023236"/>
    </source>
</evidence>